<evidence type="ECO:0000256" key="1">
    <source>
        <dbReference type="SAM" id="MobiDB-lite"/>
    </source>
</evidence>
<keyword evidence="5" id="KW-1185">Reference proteome</keyword>
<dbReference type="Proteomes" id="UP000191040">
    <property type="component" value="Chromosome I"/>
</dbReference>
<evidence type="ECO:0000313" key="4">
    <source>
        <dbReference type="EMBL" id="SKB07749.1"/>
    </source>
</evidence>
<feature type="region of interest" description="Disordered" evidence="1">
    <location>
        <begin position="375"/>
        <end position="394"/>
    </location>
</feature>
<dbReference type="PANTHER" id="PTHR33371">
    <property type="entry name" value="INTERMEMBRANE PHOSPHOLIPID TRANSPORT SYSTEM BINDING PROTEIN MLAD-RELATED"/>
    <property type="match status" value="1"/>
</dbReference>
<organism evidence="4 5">
    <name type="scientific">Aeromicrobium choanae</name>
    <dbReference type="NCBI Taxonomy" id="1736691"/>
    <lineage>
        <taxon>Bacteria</taxon>
        <taxon>Bacillati</taxon>
        <taxon>Actinomycetota</taxon>
        <taxon>Actinomycetes</taxon>
        <taxon>Propionibacteriales</taxon>
        <taxon>Nocardioidaceae</taxon>
        <taxon>Aeromicrobium</taxon>
    </lineage>
</organism>
<dbReference type="InterPro" id="IPR003399">
    <property type="entry name" value="Mce/MlaD"/>
</dbReference>
<evidence type="ECO:0000259" key="3">
    <source>
        <dbReference type="Pfam" id="PF02470"/>
    </source>
</evidence>
<dbReference type="STRING" id="1736691.SAMN06295964_1805"/>
<name>A0A1T4Z133_9ACTN</name>
<dbReference type="InterPro" id="IPR005693">
    <property type="entry name" value="Mce"/>
</dbReference>
<protein>
    <submittedName>
        <fullName evidence="4">Virulence factor Mce family protein</fullName>
    </submittedName>
</protein>
<dbReference type="Pfam" id="PF02470">
    <property type="entry name" value="MlaD"/>
    <property type="match status" value="1"/>
</dbReference>
<dbReference type="EMBL" id="LT796768">
    <property type="protein sequence ID" value="SKB07749.1"/>
    <property type="molecule type" value="Genomic_DNA"/>
</dbReference>
<dbReference type="InterPro" id="IPR052336">
    <property type="entry name" value="MlaD_Phospholipid_Transporter"/>
</dbReference>
<sequence length="402" mass="41715">MSSLLNGMSRAAVAVAAALVCLALVAVAAVATVTRSDQNTVTVDFERTVSLYEGSKVRILGVDVGTVEKITPRGQTVRAEISWDAEFDVPADAKALVVSPSVVGDRFVQLAPAYTGGPKLRSGSHLDQSRTGTPTELDETFAALDDVATTLGPDGLNKDGAVSDLVANSADNLEGKGAEIRASIAALAKLSTTVDGTKDEFFTSIEQIERFVSALETNDTSVRRFNSSLAGVSQVLAGEGDDLQTAVRELAGALTQVQSYVAENRGVLRKNIAGLSDVTENLAEQRKNLGRILDQGPKALSNLATAYNPTTGTLDARGSIKGSTSRGMTVLTESFYVSAYCSLSTKENAKYKQACDAVGELVSFLAAQALQTGSDAGTAGATSAPPAGSSTEESLSYLMGVA</sequence>
<dbReference type="OrthoDB" id="4516955at2"/>
<feature type="compositionally biased region" description="Low complexity" evidence="1">
    <location>
        <begin position="375"/>
        <end position="391"/>
    </location>
</feature>
<gene>
    <name evidence="4" type="ORF">SAMN06295964_1805</name>
</gene>
<accession>A0A1T4Z133</accession>
<evidence type="ECO:0000313" key="5">
    <source>
        <dbReference type="Proteomes" id="UP000191040"/>
    </source>
</evidence>
<dbReference type="RefSeq" id="WP_078699836.1">
    <property type="nucleotide sequence ID" value="NZ_LT796768.1"/>
</dbReference>
<reference evidence="5" key="1">
    <citation type="submission" date="2017-02" db="EMBL/GenBank/DDBJ databases">
        <authorList>
            <person name="Varghese N."/>
            <person name="Submissions S."/>
        </authorList>
    </citation>
    <scope>NUCLEOTIDE SEQUENCE [LARGE SCALE GENOMIC DNA]</scope>
    <source>
        <strain evidence="5">9H-4</strain>
    </source>
</reference>
<proteinExistence type="predicted"/>
<evidence type="ECO:0000256" key="2">
    <source>
        <dbReference type="SAM" id="SignalP"/>
    </source>
</evidence>
<feature type="chain" id="PRO_5012888385" evidence="2">
    <location>
        <begin position="29"/>
        <end position="402"/>
    </location>
</feature>
<dbReference type="PANTHER" id="PTHR33371:SF4">
    <property type="entry name" value="INTERMEMBRANE PHOSPHOLIPID TRANSPORT SYSTEM BINDING PROTEIN MLAD"/>
    <property type="match status" value="1"/>
</dbReference>
<dbReference type="AlphaFoldDB" id="A0A1T4Z133"/>
<feature type="signal peptide" evidence="2">
    <location>
        <begin position="1"/>
        <end position="28"/>
    </location>
</feature>
<keyword evidence="2" id="KW-0732">Signal</keyword>
<dbReference type="GO" id="GO:0005576">
    <property type="term" value="C:extracellular region"/>
    <property type="evidence" value="ECO:0007669"/>
    <property type="project" value="TreeGrafter"/>
</dbReference>
<dbReference type="NCBIfam" id="TIGR00996">
    <property type="entry name" value="Mtu_fam_mce"/>
    <property type="match status" value="1"/>
</dbReference>
<feature type="domain" description="Mce/MlaD" evidence="3">
    <location>
        <begin position="38"/>
        <end position="112"/>
    </location>
</feature>